<accession>A0A139H3B0</accession>
<comment type="caution">
    <text evidence="1">The sequence shown here is derived from an EMBL/GenBank/DDBJ whole genome shotgun (WGS) entry which is preliminary data.</text>
</comment>
<name>A0A139H3B0_9PEZI</name>
<evidence type="ECO:0000313" key="1">
    <source>
        <dbReference type="EMBL" id="KXS96924.1"/>
    </source>
</evidence>
<gene>
    <name evidence="1" type="ORF">AC578_4233</name>
</gene>
<keyword evidence="2" id="KW-1185">Reference proteome</keyword>
<evidence type="ECO:0000313" key="2">
    <source>
        <dbReference type="Proteomes" id="UP000070133"/>
    </source>
</evidence>
<dbReference type="EMBL" id="LFZN01000159">
    <property type="protein sequence ID" value="KXS96924.1"/>
    <property type="molecule type" value="Genomic_DNA"/>
</dbReference>
<dbReference type="AlphaFoldDB" id="A0A139H3B0"/>
<reference evidence="1 2" key="1">
    <citation type="submission" date="2015-07" db="EMBL/GenBank/DDBJ databases">
        <title>Comparative genomics of the Sigatoka disease complex on banana suggests a link between parallel evolutionary changes in Pseudocercospora fijiensis and Pseudocercospora eumusae and increased virulence on the banana host.</title>
        <authorList>
            <person name="Chang T.-C."/>
            <person name="Salvucci A."/>
            <person name="Crous P.W."/>
            <person name="Stergiopoulos I."/>
        </authorList>
    </citation>
    <scope>NUCLEOTIDE SEQUENCE [LARGE SCALE GENOMIC DNA]</scope>
    <source>
        <strain evidence="1 2">CBS 114824</strain>
    </source>
</reference>
<dbReference type="Proteomes" id="UP000070133">
    <property type="component" value="Unassembled WGS sequence"/>
</dbReference>
<organism evidence="1 2">
    <name type="scientific">Pseudocercospora eumusae</name>
    <dbReference type="NCBI Taxonomy" id="321146"/>
    <lineage>
        <taxon>Eukaryota</taxon>
        <taxon>Fungi</taxon>
        <taxon>Dikarya</taxon>
        <taxon>Ascomycota</taxon>
        <taxon>Pezizomycotina</taxon>
        <taxon>Dothideomycetes</taxon>
        <taxon>Dothideomycetidae</taxon>
        <taxon>Mycosphaerellales</taxon>
        <taxon>Mycosphaerellaceae</taxon>
        <taxon>Pseudocercospora</taxon>
    </lineage>
</organism>
<sequence>MTLRSSRGNSPQALGLSLEQSAITFSSELEANASSTGMQLSTRSGDNEDTHIPTFYYDSITSAGPVQCIDSPSIQHSAPECRIVERQLHGVGYDRVGILQVPPCSLNVSVAARLALSMVFTNDHAVSTASTLVHDSKLLSFALPNPAKAQQTIRALDVAVRQYSNNKGKQRKRKREGMGIFT</sequence>
<proteinExistence type="predicted"/>
<protein>
    <submittedName>
        <fullName evidence="1">Uncharacterized protein</fullName>
    </submittedName>
</protein>